<dbReference type="SUPFAM" id="SSF56672">
    <property type="entry name" value="DNA/RNA polymerases"/>
    <property type="match status" value="1"/>
</dbReference>
<feature type="compositionally biased region" description="Polar residues" evidence="1">
    <location>
        <begin position="114"/>
        <end position="125"/>
    </location>
</feature>
<feature type="domain" description="Reverse transcriptase" evidence="2">
    <location>
        <begin position="973"/>
        <end position="1252"/>
    </location>
</feature>
<dbReference type="Pfam" id="PF00078">
    <property type="entry name" value="RVT_1"/>
    <property type="match status" value="1"/>
</dbReference>
<keyword evidence="3" id="KW-0548">Nucleotidyltransferase</keyword>
<dbReference type="InterPro" id="IPR036691">
    <property type="entry name" value="Endo/exonu/phosph_ase_sf"/>
</dbReference>
<keyword evidence="3" id="KW-0695">RNA-directed DNA polymerase</keyword>
<dbReference type="CDD" id="cd01650">
    <property type="entry name" value="RT_nLTR_like"/>
    <property type="match status" value="1"/>
</dbReference>
<dbReference type="Proteomes" id="UP001151760">
    <property type="component" value="Unassembled WGS sequence"/>
</dbReference>
<evidence type="ECO:0000313" key="3">
    <source>
        <dbReference type="EMBL" id="GJT92141.1"/>
    </source>
</evidence>
<comment type="caution">
    <text evidence="3">The sequence shown here is derived from an EMBL/GenBank/DDBJ whole genome shotgun (WGS) entry which is preliminary data.</text>
</comment>
<feature type="region of interest" description="Disordered" evidence="1">
    <location>
        <begin position="88"/>
        <end position="125"/>
    </location>
</feature>
<proteinExistence type="predicted"/>
<dbReference type="InterPro" id="IPR043502">
    <property type="entry name" value="DNA/RNA_pol_sf"/>
</dbReference>
<keyword evidence="4" id="KW-1185">Reference proteome</keyword>
<dbReference type="PANTHER" id="PTHR33116">
    <property type="entry name" value="REVERSE TRANSCRIPTASE ZINC-BINDING DOMAIN-CONTAINING PROTEIN-RELATED-RELATED"/>
    <property type="match status" value="1"/>
</dbReference>
<feature type="region of interest" description="Disordered" evidence="1">
    <location>
        <begin position="379"/>
        <end position="419"/>
    </location>
</feature>
<sequence>MVKRIRKQHNSKNAILQDTDPKQASIDSKFNNEFIRPKKSDKTNIAKPNQKSLRRNLVKMNTISEEAEHEGMEIKDAEDVVLKNGDLEAGKDGDGDLQNGVLKNGDEVMGNDLGGTNSEGFNSDNVRSNELFDTEISLGGGNEGVSAIKSGVKATDVEVEAGNGMCWDNDGFHAMKDSGNHAGVNDQYKATDRVSFASIAQGMANSGSNKLRLVPFIVDKNGKKLVDLDPIVKEGSQKWELTVIGYFVGMKMGYREISRHLRRMWRMYDLDKIIVLDNGLYFFKFRSEEGMQTVIENRPWLVDQKPLFVMKWEAGLCLTKPVPTCVLIGYKSLIFSLEAWNPSYARVLIEVHAIEGLVDNIEEFDKKIRTSKPASVQYVPVSNKSSKDPDGFENVSKKRKAKVGEARQSKKGIQEEIQTQNRFSPLNEEVIDVAMGDGQDSREMSDIGYKGNSRSGTIKKKIQMLEREVSERSRNIGSTTNSNDTILAKEKMKETGLSMNLTKHAPLTEEVKDTWTDEMVEYYGYLLELRRGDEVNGHFGADDNDDMSDEAAEVAEDLSTHASFMTQNVIASWNIRGMASDITKKDEVRNLIFSNNIECSRGCRIIVGWDPNTFSATLLSKSDQVMHFLVAAVTDGKIIYVSFVYGENVDKDRVLLGDFNVTLFDNENTHPNVRGDYGVRDFKDCVDNLGVEDIPMTGMFFTWIQKRQNPESGILKKLDRIMGNCHFLEEFKACVANFLPYNISDHTHALLTINEITSKKPKPSRFMNFLADKPEFLGIVKDNWNAPVDGFAMFRKKCSKAKRELNKSLYLTELRERELLCSNSYKSALLDEERLLRQKSKIEWLKEGDLNNAYFHNSLKGRLNKCIIEIISDEDGESFTGVDVADKFVEHFQKIFGVEGETYPVDDPTQLFSKKISQEDALEMVKPISNEEIKSAIFDIEDNKAPGPDGFTSKFFKASWGIVGGDVCRAIKEFFSSGKMLGELNTTIISLMPKSKNPGKAVDYKPIACCGVFYKCISKVITNRIKIVLNKLVDPNQGAFIEGRQISDNILLIQELMNGYTWKNKIRRCAFKVDIQKAYDTVSWDFLKMSLDFFGFPSKMVNWIMVCLSTASFSVNVNGSSHGFFKAKRGLRQGDPVSPYLFTIIMEVFNLMVKRQISLDKRFKFHWGCKEMGITHLCFADDLMLLCHADKISASILIRALDEFSLTSGLYPSMTKSTVYFGNVPNDVKCSILMFMPFNEGNLPAKYLGVPLVSRKLHKDDCKFLVECVVKRIIDWRNRCMSYAGRLQLISSILSSLQSGNDKNLSIASVAWKDICMPKCQGVLGLKSLQTWNQALMTKHLWNILDNKNSIWVRWINLYWLKGHSVWSCVSNKQISWCWKEALETILDRPLSRDINKDTITAAHLSLSSKVRDTDAKTHTSISFLTVLFSKRLWERLKIMARLEDISNVWGEVVSGIANRLAKNGIWSIIQRLVLGAAVYFIWQERNYKLFRKCERSNDKLFSIITETVRLKVMGLKIIRTSPDVMRASGIWGFPLKQNIKDNMKNHVPNQLLDPLLLGDPYVFKGLALFSLLKVFPYGFYLGKVFNEARCITVMLMDSLVSTVLGSAYGDGSSLVGLYFVFGIGSLLILSMELVHCLFTSLSGLEQGPWLIRNIPIILTKWLPNLALTKDKVTKVPVWVKMHKVPVVADSEDGLSLIATQIRKPFMIDAFTSTMCADPWGRMGYARALIKVSAEKELKQ</sequence>
<dbReference type="SUPFAM" id="SSF56219">
    <property type="entry name" value="DNase I-like"/>
    <property type="match status" value="1"/>
</dbReference>
<protein>
    <submittedName>
        <fullName evidence="3">RNA-directed DNA polymerase, eukaryota, reverse transcriptase zinc-binding domain protein</fullName>
    </submittedName>
</protein>
<dbReference type="InterPro" id="IPR025558">
    <property type="entry name" value="DUF4283"/>
</dbReference>
<dbReference type="PROSITE" id="PS50878">
    <property type="entry name" value="RT_POL"/>
    <property type="match status" value="1"/>
</dbReference>
<organism evidence="3 4">
    <name type="scientific">Tanacetum coccineum</name>
    <dbReference type="NCBI Taxonomy" id="301880"/>
    <lineage>
        <taxon>Eukaryota</taxon>
        <taxon>Viridiplantae</taxon>
        <taxon>Streptophyta</taxon>
        <taxon>Embryophyta</taxon>
        <taxon>Tracheophyta</taxon>
        <taxon>Spermatophyta</taxon>
        <taxon>Magnoliopsida</taxon>
        <taxon>eudicotyledons</taxon>
        <taxon>Gunneridae</taxon>
        <taxon>Pentapetalae</taxon>
        <taxon>asterids</taxon>
        <taxon>campanulids</taxon>
        <taxon>Asterales</taxon>
        <taxon>Asteraceae</taxon>
        <taxon>Asteroideae</taxon>
        <taxon>Anthemideae</taxon>
        <taxon>Anthemidinae</taxon>
        <taxon>Tanacetum</taxon>
    </lineage>
</organism>
<evidence type="ECO:0000256" key="1">
    <source>
        <dbReference type="SAM" id="MobiDB-lite"/>
    </source>
</evidence>
<dbReference type="InterPro" id="IPR000477">
    <property type="entry name" value="RT_dom"/>
</dbReference>
<feature type="region of interest" description="Disordered" evidence="1">
    <location>
        <begin position="1"/>
        <end position="24"/>
    </location>
</feature>
<evidence type="ECO:0000259" key="2">
    <source>
        <dbReference type="PROSITE" id="PS50878"/>
    </source>
</evidence>
<gene>
    <name evidence="3" type="ORF">Tco_1080986</name>
</gene>
<reference evidence="3" key="1">
    <citation type="journal article" date="2022" name="Int. J. Mol. Sci.">
        <title>Draft Genome of Tanacetum Coccineum: Genomic Comparison of Closely Related Tanacetum-Family Plants.</title>
        <authorList>
            <person name="Yamashiro T."/>
            <person name="Shiraishi A."/>
            <person name="Nakayama K."/>
            <person name="Satake H."/>
        </authorList>
    </citation>
    <scope>NUCLEOTIDE SEQUENCE</scope>
</reference>
<dbReference type="Gene3D" id="3.60.10.10">
    <property type="entry name" value="Endonuclease/exonuclease/phosphatase"/>
    <property type="match status" value="1"/>
</dbReference>
<feature type="compositionally biased region" description="Basic and acidic residues" evidence="1">
    <location>
        <begin position="402"/>
        <end position="414"/>
    </location>
</feature>
<dbReference type="Pfam" id="PF14111">
    <property type="entry name" value="DUF4283"/>
    <property type="match status" value="1"/>
</dbReference>
<dbReference type="GO" id="GO:0003964">
    <property type="term" value="F:RNA-directed DNA polymerase activity"/>
    <property type="evidence" value="ECO:0007669"/>
    <property type="project" value="UniProtKB-KW"/>
</dbReference>
<keyword evidence="3" id="KW-0808">Transferase</keyword>
<evidence type="ECO:0000313" key="4">
    <source>
        <dbReference type="Proteomes" id="UP001151760"/>
    </source>
</evidence>
<name>A0ABQ5HXE5_9ASTR</name>
<dbReference type="EMBL" id="BQNB010020082">
    <property type="protein sequence ID" value="GJT92141.1"/>
    <property type="molecule type" value="Genomic_DNA"/>
</dbReference>
<feature type="compositionally biased region" description="Basic residues" evidence="1">
    <location>
        <begin position="1"/>
        <end position="10"/>
    </location>
</feature>
<reference evidence="3" key="2">
    <citation type="submission" date="2022-01" db="EMBL/GenBank/DDBJ databases">
        <authorList>
            <person name="Yamashiro T."/>
            <person name="Shiraishi A."/>
            <person name="Satake H."/>
            <person name="Nakayama K."/>
        </authorList>
    </citation>
    <scope>NUCLEOTIDE SEQUENCE</scope>
</reference>
<dbReference type="PANTHER" id="PTHR33116:SF84">
    <property type="entry name" value="RNA-DIRECTED DNA POLYMERASE"/>
    <property type="match status" value="1"/>
</dbReference>
<accession>A0ABQ5HXE5</accession>